<protein>
    <submittedName>
        <fullName evidence="1">Uncharacterized protein</fullName>
    </submittedName>
</protein>
<reference evidence="1" key="5">
    <citation type="journal article" date="2021" name="G3 (Bethesda)">
        <title>Aegilops tauschii genome assembly Aet v5.0 features greater sequence contiguity and improved annotation.</title>
        <authorList>
            <person name="Wang L."/>
            <person name="Zhu T."/>
            <person name="Rodriguez J.C."/>
            <person name="Deal K.R."/>
            <person name="Dubcovsky J."/>
            <person name="McGuire P.E."/>
            <person name="Lux T."/>
            <person name="Spannagl M."/>
            <person name="Mayer K.F.X."/>
            <person name="Baldrich P."/>
            <person name="Meyers B.C."/>
            <person name="Huo N."/>
            <person name="Gu Y.Q."/>
            <person name="Zhou H."/>
            <person name="Devos K.M."/>
            <person name="Bennetzen J.L."/>
            <person name="Unver T."/>
            <person name="Budak H."/>
            <person name="Gulick P.J."/>
            <person name="Galiba G."/>
            <person name="Kalapos B."/>
            <person name="Nelson D.R."/>
            <person name="Li P."/>
            <person name="You F.M."/>
            <person name="Luo M.C."/>
            <person name="Dvorak J."/>
        </authorList>
    </citation>
    <scope>NUCLEOTIDE SEQUENCE [LARGE SCALE GENOMIC DNA]</scope>
    <source>
        <strain evidence="1">cv. AL8/78</strain>
    </source>
</reference>
<dbReference type="Proteomes" id="UP000015105">
    <property type="component" value="Chromosome 5D"/>
</dbReference>
<dbReference type="AlphaFoldDB" id="A0A453JPR2"/>
<proteinExistence type="predicted"/>
<reference evidence="1" key="4">
    <citation type="submission" date="2019-03" db="UniProtKB">
        <authorList>
            <consortium name="EnsemblPlants"/>
        </authorList>
    </citation>
    <scope>IDENTIFICATION</scope>
</reference>
<evidence type="ECO:0000313" key="2">
    <source>
        <dbReference type="Proteomes" id="UP000015105"/>
    </source>
</evidence>
<name>A0A453JPR2_AEGTS</name>
<reference evidence="2" key="1">
    <citation type="journal article" date="2014" name="Science">
        <title>Ancient hybridizations among the ancestral genomes of bread wheat.</title>
        <authorList>
            <consortium name="International Wheat Genome Sequencing Consortium,"/>
            <person name="Marcussen T."/>
            <person name="Sandve S.R."/>
            <person name="Heier L."/>
            <person name="Spannagl M."/>
            <person name="Pfeifer M."/>
            <person name="Jakobsen K.S."/>
            <person name="Wulff B.B."/>
            <person name="Steuernagel B."/>
            <person name="Mayer K.F."/>
            <person name="Olsen O.A."/>
        </authorList>
    </citation>
    <scope>NUCLEOTIDE SEQUENCE [LARGE SCALE GENOMIC DNA]</scope>
    <source>
        <strain evidence="2">cv. AL8/78</strain>
    </source>
</reference>
<organism evidence="1 2">
    <name type="scientific">Aegilops tauschii subsp. strangulata</name>
    <name type="common">Goatgrass</name>
    <dbReference type="NCBI Taxonomy" id="200361"/>
    <lineage>
        <taxon>Eukaryota</taxon>
        <taxon>Viridiplantae</taxon>
        <taxon>Streptophyta</taxon>
        <taxon>Embryophyta</taxon>
        <taxon>Tracheophyta</taxon>
        <taxon>Spermatophyta</taxon>
        <taxon>Magnoliopsida</taxon>
        <taxon>Liliopsida</taxon>
        <taxon>Poales</taxon>
        <taxon>Poaceae</taxon>
        <taxon>BOP clade</taxon>
        <taxon>Pooideae</taxon>
        <taxon>Triticodae</taxon>
        <taxon>Triticeae</taxon>
        <taxon>Triticinae</taxon>
        <taxon>Aegilops</taxon>
    </lineage>
</organism>
<sequence length="88" mass="9374">SIPTCFCPPFSCSLCRICSPMGVRATPPCTSGDASASTWPPRAVATLPSADPYPVLYTRRFPARPPVNLLRFSLMQPPSESAAACARC</sequence>
<accession>A0A453JPR2</accession>
<dbReference type="EnsemblPlants" id="AET5Gv20148600.9">
    <property type="protein sequence ID" value="AET5Gv20148600.9"/>
    <property type="gene ID" value="AET5Gv20148600"/>
</dbReference>
<evidence type="ECO:0000313" key="1">
    <source>
        <dbReference type="EnsemblPlants" id="AET5Gv20148600.9"/>
    </source>
</evidence>
<keyword evidence="2" id="KW-1185">Reference proteome</keyword>
<reference evidence="2" key="2">
    <citation type="journal article" date="2017" name="Nat. Plants">
        <title>The Aegilops tauschii genome reveals multiple impacts of transposons.</title>
        <authorList>
            <person name="Zhao G."/>
            <person name="Zou C."/>
            <person name="Li K."/>
            <person name="Wang K."/>
            <person name="Li T."/>
            <person name="Gao L."/>
            <person name="Zhang X."/>
            <person name="Wang H."/>
            <person name="Yang Z."/>
            <person name="Liu X."/>
            <person name="Jiang W."/>
            <person name="Mao L."/>
            <person name="Kong X."/>
            <person name="Jiao Y."/>
            <person name="Jia J."/>
        </authorList>
    </citation>
    <scope>NUCLEOTIDE SEQUENCE [LARGE SCALE GENOMIC DNA]</scope>
    <source>
        <strain evidence="2">cv. AL8/78</strain>
    </source>
</reference>
<reference evidence="1" key="3">
    <citation type="journal article" date="2017" name="Nature">
        <title>Genome sequence of the progenitor of the wheat D genome Aegilops tauschii.</title>
        <authorList>
            <person name="Luo M.C."/>
            <person name="Gu Y.Q."/>
            <person name="Puiu D."/>
            <person name="Wang H."/>
            <person name="Twardziok S.O."/>
            <person name="Deal K.R."/>
            <person name="Huo N."/>
            <person name="Zhu T."/>
            <person name="Wang L."/>
            <person name="Wang Y."/>
            <person name="McGuire P.E."/>
            <person name="Liu S."/>
            <person name="Long H."/>
            <person name="Ramasamy R.K."/>
            <person name="Rodriguez J.C."/>
            <person name="Van S.L."/>
            <person name="Yuan L."/>
            <person name="Wang Z."/>
            <person name="Xia Z."/>
            <person name="Xiao L."/>
            <person name="Anderson O.D."/>
            <person name="Ouyang S."/>
            <person name="Liang Y."/>
            <person name="Zimin A.V."/>
            <person name="Pertea G."/>
            <person name="Qi P."/>
            <person name="Bennetzen J.L."/>
            <person name="Dai X."/>
            <person name="Dawson M.W."/>
            <person name="Muller H.G."/>
            <person name="Kugler K."/>
            <person name="Rivarola-Duarte L."/>
            <person name="Spannagl M."/>
            <person name="Mayer K.F.X."/>
            <person name="Lu F.H."/>
            <person name="Bevan M.W."/>
            <person name="Leroy P."/>
            <person name="Li P."/>
            <person name="You F.M."/>
            <person name="Sun Q."/>
            <person name="Liu Z."/>
            <person name="Lyons E."/>
            <person name="Wicker T."/>
            <person name="Salzberg S.L."/>
            <person name="Devos K.M."/>
            <person name="Dvorak J."/>
        </authorList>
    </citation>
    <scope>NUCLEOTIDE SEQUENCE [LARGE SCALE GENOMIC DNA]</scope>
    <source>
        <strain evidence="1">cv. AL8/78</strain>
    </source>
</reference>
<dbReference type="Gramene" id="AET5Gv20148600.9">
    <property type="protein sequence ID" value="AET5Gv20148600.9"/>
    <property type="gene ID" value="AET5Gv20148600"/>
</dbReference>